<evidence type="ECO:0000256" key="1">
    <source>
        <dbReference type="SAM" id="Phobius"/>
    </source>
</evidence>
<name>B3UX90_MUHV1</name>
<evidence type="ECO:0000313" key="4">
    <source>
        <dbReference type="EMBL" id="QNL29289.1"/>
    </source>
</evidence>
<reference evidence="4" key="2">
    <citation type="submission" date="2020-08" db="EMBL/GenBank/DDBJ databases">
        <title>Repair of an attenuated low passage murine cytomegalovirus bacterial artificial chromosome identifies a novel spiced gene essential for salivary gland tropism.</title>
        <authorList>
            <person name="Redwood A.J."/>
            <person name="Masters L.L."/>
            <person name="Chan B."/>
            <person name="Leary S."/>
            <person name="Forbes C."/>
            <person name="Jonjic S."/>
            <person name="Juranic Lisnic V."/>
            <person name="Lisnic B."/>
            <person name="Smith L.M."/>
        </authorList>
    </citation>
    <scope>NUCLEOTIDE SEQUENCE</scope>
</reference>
<gene>
    <name evidence="3" type="primary">m145</name>
</gene>
<dbReference type="EMBL" id="EU579859">
    <property type="protein sequence ID" value="ACE95318.1"/>
    <property type="molecule type" value="Genomic_DNA"/>
</dbReference>
<dbReference type="Gene3D" id="3.30.500.30">
    <property type="match status" value="1"/>
</dbReference>
<keyword evidence="1" id="KW-0812">Transmembrane</keyword>
<keyword evidence="1" id="KW-0472">Membrane</keyword>
<reference evidence="3 5" key="1">
    <citation type="journal article" date="2008" name="J. Virol.">
        <title>Laboratory strains of murine cytomegalovirus are genetically similar to but phenotypically distinct from wild strains of virus.</title>
        <authorList>
            <person name="Smith L.M."/>
            <person name="McWhorter A.R."/>
            <person name="Masters L.L."/>
            <person name="Shellam G.R."/>
            <person name="Redwood A.J."/>
        </authorList>
    </citation>
    <scope>NUCLEOTIDE SEQUENCE [LARGE SCALE GENOMIC DNA]</scope>
    <source>
        <strain evidence="3">G4</strain>
    </source>
</reference>
<dbReference type="InterPro" id="IPR054048">
    <property type="entry name" value="M152_N"/>
</dbReference>
<evidence type="ECO:0000313" key="5">
    <source>
        <dbReference type="Proteomes" id="UP000104165"/>
    </source>
</evidence>
<keyword evidence="1" id="KW-1133">Transmembrane helix</keyword>
<feature type="domain" description="M152 N-terminal" evidence="2">
    <location>
        <begin position="93"/>
        <end position="211"/>
    </location>
</feature>
<feature type="transmembrane region" description="Helical" evidence="1">
    <location>
        <begin position="431"/>
        <end position="453"/>
    </location>
</feature>
<proteinExistence type="predicted"/>
<evidence type="ECO:0000259" key="2">
    <source>
        <dbReference type="Pfam" id="PF22158"/>
    </source>
</evidence>
<accession>B3UX90</accession>
<dbReference type="Proteomes" id="UP000104165">
    <property type="component" value="Segment"/>
</dbReference>
<protein>
    <submittedName>
        <fullName evidence="3">M145</fullName>
    </submittedName>
</protein>
<organism evidence="3 5">
    <name type="scientific">Muromegalovirus G4</name>
    <dbReference type="NCBI Taxonomy" id="524650"/>
    <lineage>
        <taxon>Viruses</taxon>
        <taxon>Duplodnaviria</taxon>
        <taxon>Heunggongvirae</taxon>
        <taxon>Peploviricota</taxon>
        <taxon>Herviviricetes</taxon>
        <taxon>Herpesvirales</taxon>
        <taxon>Orthoherpesviridae</taxon>
        <taxon>Betaherpesvirinae</taxon>
        <taxon>Muromegalovirus</taxon>
        <taxon>Muromegalovirus muridbeta1</taxon>
        <taxon>Murid herpesvirus 1</taxon>
    </lineage>
</organism>
<sequence>MDRRVVFYLVCTLAVSFASYDQRTPGDVDPECARGFEEMHHDRVNLTLVLSMLSFDVYPHFLATIALDDTTSFLTVKWNNTPGWTYTDEGTITEGYGWANDTDIPIEHEFFKKQREYLKTIRALLMELSSRCGVRYECTFNATFWYGCAVTIVLNETVLLKYNPAFVNGSEHVLIYNETAAEKLKANNKGQDTDLLKNKVTSLYPRWLNVYKAAAKLGGPDSLKTRFRTSNNRTICEVWTYAPLYFSIEIEVAGLPPVKGEVSKSWFTIYMRVQNQTSDSDLPKTICKIRSSVRGACKDVRHPRYVPPPTTTSPTTTALSTTTVFTDTTPFHTTPETPFSSMNTTLLTVSTLGPTRPTIIPTVSSTALDMISSVRSTATKTATVEVSTNIEVSETTSSSDDISLMIDVLTGIVTGEQGKYYSGYSVDTPTVVAMIVAVTALCMVAMVFCYYCYYASRTKLRSGELDIEKARAKNRLSTVVSWYKTIEA</sequence>
<evidence type="ECO:0000313" key="3">
    <source>
        <dbReference type="EMBL" id="ACE95318.1"/>
    </source>
</evidence>
<dbReference type="EMBL" id="MT886700">
    <property type="protein sequence ID" value="QNL29289.1"/>
    <property type="molecule type" value="Genomic_DNA"/>
</dbReference>
<dbReference type="Pfam" id="PF22158">
    <property type="entry name" value="M157_N_1"/>
    <property type="match status" value="1"/>
</dbReference>